<reference evidence="2 3" key="1">
    <citation type="journal article" date="2012" name="Stand. Genomic Sci.">
        <title>Genome sequence of the soil bacterium Saccharomonospora azurea type strain (NA-128(T)).</title>
        <authorList>
            <person name="Klenk H.P."/>
            <person name="Held B."/>
            <person name="Lucas S."/>
            <person name="Lapidus A."/>
            <person name="Copeland A."/>
            <person name="Hammon N."/>
            <person name="Pitluck S."/>
            <person name="Goodwin L.A."/>
            <person name="Han C."/>
            <person name="Tapia R."/>
            <person name="Brambilla E.M."/>
            <person name="Potter G."/>
            <person name="Land M."/>
            <person name="Ivanova N."/>
            <person name="Rohde M."/>
            <person name="Goker M."/>
            <person name="Detter J.C."/>
            <person name="Kyrpides N.C."/>
            <person name="Woyke T."/>
        </authorList>
    </citation>
    <scope>NUCLEOTIDE SEQUENCE [LARGE SCALE GENOMIC DNA]</scope>
    <source>
        <strain evidence="2 3">NA-128</strain>
    </source>
</reference>
<dbReference type="Proteomes" id="UP000004705">
    <property type="component" value="Chromosome"/>
</dbReference>
<dbReference type="Gene3D" id="3.10.490.10">
    <property type="entry name" value="Gamma-glutamyl cyclotransferase-like"/>
    <property type="match status" value="1"/>
</dbReference>
<dbReference type="AlphaFoldDB" id="H8G4L4"/>
<feature type="domain" description="Allophanate hydrolase C-terminal" evidence="1">
    <location>
        <begin position="323"/>
        <end position="446"/>
    </location>
</feature>
<dbReference type="HOGENOM" id="CLU_595652_0_0_11"/>
<evidence type="ECO:0000259" key="1">
    <source>
        <dbReference type="Pfam" id="PF21986"/>
    </source>
</evidence>
<keyword evidence="3" id="KW-1185">Reference proteome</keyword>
<dbReference type="OrthoDB" id="182039at2"/>
<dbReference type="Gene3D" id="3.90.1300.10">
    <property type="entry name" value="Amidase signature (AS) domain"/>
    <property type="match status" value="1"/>
</dbReference>
<evidence type="ECO:0000313" key="3">
    <source>
        <dbReference type="Proteomes" id="UP000004705"/>
    </source>
</evidence>
<dbReference type="InterPro" id="IPR053844">
    <property type="entry name" value="AH_C"/>
</dbReference>
<organism evidence="2 3">
    <name type="scientific">Saccharomonospora azurea NA-128</name>
    <dbReference type="NCBI Taxonomy" id="882081"/>
    <lineage>
        <taxon>Bacteria</taxon>
        <taxon>Bacillati</taxon>
        <taxon>Actinomycetota</taxon>
        <taxon>Actinomycetes</taxon>
        <taxon>Pseudonocardiales</taxon>
        <taxon>Pseudonocardiaceae</taxon>
        <taxon>Saccharomonospora</taxon>
    </lineage>
</organism>
<dbReference type="EMBL" id="CM001466">
    <property type="protein sequence ID" value="EHY88163.1"/>
    <property type="molecule type" value="Genomic_DNA"/>
</dbReference>
<protein>
    <recommendedName>
        <fullName evidence="1">Allophanate hydrolase C-terminal domain-containing protein</fullName>
    </recommendedName>
</protein>
<dbReference type="RefSeq" id="WP_005439613.1">
    <property type="nucleotide sequence ID" value="NZ_CM001466.1"/>
</dbReference>
<dbReference type="SUPFAM" id="SSF75304">
    <property type="entry name" value="Amidase signature (AS) enzymes"/>
    <property type="match status" value="1"/>
</dbReference>
<proteinExistence type="predicted"/>
<accession>H8G4L4</accession>
<dbReference type="Pfam" id="PF21986">
    <property type="entry name" value="AH_C"/>
    <property type="match status" value="1"/>
</dbReference>
<dbReference type="InterPro" id="IPR036928">
    <property type="entry name" value="AS_sf"/>
</dbReference>
<sequence>MNLFLFDDDTVPLPPITTSQAVQRVLSVFDALSRGLGPAPLVRLRCREDVLVDAKAVDERVRLGERLPLVGTLVAAPDEPVVVGRLAQAGAVVAGHTVPGSPSPGSEARVETLSKLDALLVTEPPAGCRGVVGFVPTRGLLPTSDSGVTTVLARDAAVAQQVAAAVTGPDPRAGSRGFSRHWPESVRLSAGEHPRVGVPDRPFLAALAPMDAARLLATADTLRVAGALTNEVELSGGGADGICRRRAAHALQYHDAILLPLGSGACSLSRLVTHLDTAAMLLPLRFDGGVGLLTKPFDDQVVLDLAGLLTGSQAPRPYPDVGVRLIAFGSFLRGQPRAVDLERVGARFTGFATTSRHYRLMLLEQDPPEAGVVPARGAAEGGPLLGEEWLLAPAALGEFVAHLPAPMRLGTVDLADGTSSLAILCDPAAARHGADLTAWECWRAYLRHLSAVRPAAVRAGS</sequence>
<evidence type="ECO:0000313" key="2">
    <source>
        <dbReference type="EMBL" id="EHY88163.1"/>
    </source>
</evidence>
<name>H8G4L4_9PSEU</name>
<gene>
    <name evidence="2" type="ORF">SacazDRAFT_01227</name>
</gene>